<dbReference type="GO" id="GO:0000166">
    <property type="term" value="F:nucleotide binding"/>
    <property type="evidence" value="ECO:0007669"/>
    <property type="project" value="InterPro"/>
</dbReference>
<dbReference type="InterPro" id="IPR036291">
    <property type="entry name" value="NAD(P)-bd_dom_sf"/>
</dbReference>
<name>A0A0G0H9E7_9BACT</name>
<evidence type="ECO:0000259" key="1">
    <source>
        <dbReference type="Pfam" id="PF01408"/>
    </source>
</evidence>
<proteinExistence type="predicted"/>
<dbReference type="Proteomes" id="UP000033876">
    <property type="component" value="Unassembled WGS sequence"/>
</dbReference>
<reference evidence="3 4" key="1">
    <citation type="journal article" date="2015" name="Nature">
        <title>rRNA introns, odd ribosomes, and small enigmatic genomes across a large radiation of phyla.</title>
        <authorList>
            <person name="Brown C.T."/>
            <person name="Hug L.A."/>
            <person name="Thomas B.C."/>
            <person name="Sharon I."/>
            <person name="Castelle C.J."/>
            <person name="Singh A."/>
            <person name="Wilkins M.J."/>
            <person name="Williams K.H."/>
            <person name="Banfield J.F."/>
        </authorList>
    </citation>
    <scope>NUCLEOTIDE SEQUENCE [LARGE SCALE GENOMIC DNA]</scope>
</reference>
<dbReference type="InterPro" id="IPR055170">
    <property type="entry name" value="GFO_IDH_MocA-like_dom"/>
</dbReference>
<feature type="domain" description="GFO/IDH/MocA-like oxidoreductase" evidence="2">
    <location>
        <begin position="138"/>
        <end position="257"/>
    </location>
</feature>
<dbReference type="PANTHER" id="PTHR43249">
    <property type="entry name" value="UDP-N-ACETYL-2-AMINO-2-DEOXY-D-GLUCURONATE OXIDASE"/>
    <property type="match status" value="1"/>
</dbReference>
<accession>A0A0G0H9E7</accession>
<evidence type="ECO:0000313" key="4">
    <source>
        <dbReference type="Proteomes" id="UP000033876"/>
    </source>
</evidence>
<organism evidence="3 4">
    <name type="scientific">Candidatus Nomurabacteria bacterium GW2011_GWB1_37_5</name>
    <dbReference type="NCBI Taxonomy" id="1618742"/>
    <lineage>
        <taxon>Bacteria</taxon>
        <taxon>Candidatus Nomuraibacteriota</taxon>
    </lineage>
</organism>
<protein>
    <submittedName>
        <fullName evidence="3">Oxidoreductase domain-containing protein</fullName>
    </submittedName>
</protein>
<dbReference type="InterPro" id="IPR000683">
    <property type="entry name" value="Gfo/Idh/MocA-like_OxRdtase_N"/>
</dbReference>
<dbReference type="SUPFAM" id="SSF55347">
    <property type="entry name" value="Glyceraldehyde-3-phosphate dehydrogenase-like, C-terminal domain"/>
    <property type="match status" value="1"/>
</dbReference>
<dbReference type="Pfam" id="PF01408">
    <property type="entry name" value="GFO_IDH_MocA"/>
    <property type="match status" value="1"/>
</dbReference>
<dbReference type="EMBL" id="LBTF01000024">
    <property type="protein sequence ID" value="KKQ35140.1"/>
    <property type="molecule type" value="Genomic_DNA"/>
</dbReference>
<dbReference type="Gene3D" id="3.40.50.720">
    <property type="entry name" value="NAD(P)-binding Rossmann-like Domain"/>
    <property type="match status" value="1"/>
</dbReference>
<comment type="caution">
    <text evidence="3">The sequence shown here is derived from an EMBL/GenBank/DDBJ whole genome shotgun (WGS) entry which is preliminary data.</text>
</comment>
<feature type="domain" description="Gfo/Idh/MocA-like oxidoreductase N-terminal" evidence="1">
    <location>
        <begin position="6"/>
        <end position="122"/>
    </location>
</feature>
<dbReference type="SUPFAM" id="SSF51735">
    <property type="entry name" value="NAD(P)-binding Rossmann-fold domains"/>
    <property type="match status" value="1"/>
</dbReference>
<sequence>MQKNKIRVGIIGCGMIFDRHIEAINSNSDHFVLVSICDIDKKKVEIRAREHGIPGFENYREMLQAMKGKMDMVSICTPNSFHFLQAEASLNFGYDVLIEKPVDFESKRVKKLVALAEENSKKAYCVLQVRYNPTVKLLKIAIDQGMVGDIRSVSLVQRWQRPSTYFDSWRADIDIGGRTLYEVGIHYLDIIQFIFGLPSALSSATFNNKHRHVKFEDTIFSILKFNDGFSGSVEVTIAAEPCNLECSLSVMGSEGYIKVGGRALDLVEKTLFSNRILEEKWNNLASESGESLEPNSYGTHSGSCPNHPTLYREIGMGTGIELSEAINSIKFIESIYESETKQ</sequence>
<dbReference type="Gene3D" id="3.30.360.10">
    <property type="entry name" value="Dihydrodipicolinate Reductase, domain 2"/>
    <property type="match status" value="1"/>
</dbReference>
<evidence type="ECO:0000313" key="3">
    <source>
        <dbReference type="EMBL" id="KKQ35140.1"/>
    </source>
</evidence>
<gene>
    <name evidence="3" type="ORF">US50_C0024G0009</name>
</gene>
<dbReference type="PANTHER" id="PTHR43249:SF1">
    <property type="entry name" value="D-GLUCOSIDE 3-DEHYDROGENASE"/>
    <property type="match status" value="1"/>
</dbReference>
<dbReference type="AlphaFoldDB" id="A0A0G0H9E7"/>
<evidence type="ECO:0000259" key="2">
    <source>
        <dbReference type="Pfam" id="PF22725"/>
    </source>
</evidence>
<dbReference type="Pfam" id="PF22725">
    <property type="entry name" value="GFO_IDH_MocA_C3"/>
    <property type="match status" value="1"/>
</dbReference>
<dbReference type="InterPro" id="IPR052515">
    <property type="entry name" value="Gfo/Idh/MocA_Oxidoreductase"/>
</dbReference>